<dbReference type="AlphaFoldDB" id="A0A1H9F2M1"/>
<dbReference type="OrthoDB" id="2973467at2"/>
<proteinExistence type="predicted"/>
<dbReference type="STRING" id="571933.SAMN05216362_11111"/>
<dbReference type="EMBL" id="FOES01000011">
    <property type="protein sequence ID" value="SEQ32137.1"/>
    <property type="molecule type" value="Genomic_DNA"/>
</dbReference>
<protein>
    <recommendedName>
        <fullName evidence="4">DUF3899 domain-containing protein</fullName>
    </recommendedName>
</protein>
<feature type="transmembrane region" description="Helical" evidence="1">
    <location>
        <begin position="5"/>
        <end position="25"/>
    </location>
</feature>
<feature type="transmembrane region" description="Helical" evidence="1">
    <location>
        <begin position="75"/>
        <end position="98"/>
    </location>
</feature>
<dbReference type="Proteomes" id="UP000199427">
    <property type="component" value="Unassembled WGS sequence"/>
</dbReference>
<name>A0A1H9F2M1_9BACI</name>
<evidence type="ECO:0008006" key="4">
    <source>
        <dbReference type="Google" id="ProtNLM"/>
    </source>
</evidence>
<gene>
    <name evidence="2" type="ORF">SAMN05216362_11111</name>
</gene>
<evidence type="ECO:0000313" key="3">
    <source>
        <dbReference type="Proteomes" id="UP000199427"/>
    </source>
</evidence>
<accession>A0A1H9F2M1</accession>
<sequence length="99" mass="11069">MKNFILKLLIAMAVLYIIILTVHYFTSFELVNIVFIVGIISCFFTYGGRVSVLGEGTAASTTFGQYKPRTKPNKFVGFVSPYFFGSLLTALSAFIFLYI</sequence>
<keyword evidence="3" id="KW-1185">Reference proteome</keyword>
<keyword evidence="1" id="KW-1133">Transmembrane helix</keyword>
<feature type="transmembrane region" description="Helical" evidence="1">
    <location>
        <begin position="31"/>
        <end position="54"/>
    </location>
</feature>
<dbReference type="RefSeq" id="WP_091773305.1">
    <property type="nucleotide sequence ID" value="NZ_CAESCL010000101.1"/>
</dbReference>
<evidence type="ECO:0000313" key="2">
    <source>
        <dbReference type="EMBL" id="SEQ32137.1"/>
    </source>
</evidence>
<organism evidence="2 3">
    <name type="scientific">Piscibacillus halophilus</name>
    <dbReference type="NCBI Taxonomy" id="571933"/>
    <lineage>
        <taxon>Bacteria</taxon>
        <taxon>Bacillati</taxon>
        <taxon>Bacillota</taxon>
        <taxon>Bacilli</taxon>
        <taxon>Bacillales</taxon>
        <taxon>Bacillaceae</taxon>
        <taxon>Piscibacillus</taxon>
    </lineage>
</organism>
<reference evidence="2 3" key="1">
    <citation type="submission" date="2016-10" db="EMBL/GenBank/DDBJ databases">
        <authorList>
            <person name="de Groot N.N."/>
        </authorList>
    </citation>
    <scope>NUCLEOTIDE SEQUENCE [LARGE SCALE GENOMIC DNA]</scope>
    <source>
        <strain evidence="2 3">DSM 21633</strain>
    </source>
</reference>
<keyword evidence="1" id="KW-0472">Membrane</keyword>
<evidence type="ECO:0000256" key="1">
    <source>
        <dbReference type="SAM" id="Phobius"/>
    </source>
</evidence>
<keyword evidence="1" id="KW-0812">Transmembrane</keyword>